<reference evidence="2 3" key="1">
    <citation type="journal article" date="2024" name="Nat. Commun.">
        <title>Phylogenomics reveals the evolutionary origins of lichenization in chlorophyte algae.</title>
        <authorList>
            <person name="Puginier C."/>
            <person name="Libourel C."/>
            <person name="Otte J."/>
            <person name="Skaloud P."/>
            <person name="Haon M."/>
            <person name="Grisel S."/>
            <person name="Petersen M."/>
            <person name="Berrin J.G."/>
            <person name="Delaux P.M."/>
            <person name="Dal Grande F."/>
            <person name="Keller J."/>
        </authorList>
    </citation>
    <scope>NUCLEOTIDE SEQUENCE [LARGE SCALE GENOMIC DNA]</scope>
    <source>
        <strain evidence="2 3">SAG 2145</strain>
    </source>
</reference>
<proteinExistence type="predicted"/>
<feature type="domain" description="Thioredoxin" evidence="1">
    <location>
        <begin position="69"/>
        <end position="225"/>
    </location>
</feature>
<dbReference type="AlphaFoldDB" id="A0AAW1QIF5"/>
<dbReference type="InterPro" id="IPR013766">
    <property type="entry name" value="Thioredoxin_domain"/>
</dbReference>
<dbReference type="EMBL" id="JALJOS010000040">
    <property type="protein sequence ID" value="KAK9821159.1"/>
    <property type="molecule type" value="Genomic_DNA"/>
</dbReference>
<dbReference type="Pfam" id="PF00578">
    <property type="entry name" value="AhpC-TSA"/>
    <property type="match status" value="1"/>
</dbReference>
<dbReference type="PROSITE" id="PS51352">
    <property type="entry name" value="THIOREDOXIN_2"/>
    <property type="match status" value="1"/>
</dbReference>
<evidence type="ECO:0000313" key="2">
    <source>
        <dbReference type="EMBL" id="KAK9821159.1"/>
    </source>
</evidence>
<dbReference type="PANTHER" id="PTHR43640:SF1">
    <property type="entry name" value="THIOREDOXIN-DEPENDENT PEROXIREDOXIN"/>
    <property type="match status" value="1"/>
</dbReference>
<dbReference type="SUPFAM" id="SSF52833">
    <property type="entry name" value="Thioredoxin-like"/>
    <property type="match status" value="1"/>
</dbReference>
<dbReference type="Gene3D" id="3.40.30.10">
    <property type="entry name" value="Glutaredoxin"/>
    <property type="match status" value="1"/>
</dbReference>
<accession>A0AAW1QIF5</accession>
<evidence type="ECO:0000259" key="1">
    <source>
        <dbReference type="PROSITE" id="PS51352"/>
    </source>
</evidence>
<dbReference type="InterPro" id="IPR047262">
    <property type="entry name" value="PRX-like1"/>
</dbReference>
<name>A0AAW1QIF5_9CHLO</name>
<dbReference type="Proteomes" id="UP001438707">
    <property type="component" value="Unassembled WGS sequence"/>
</dbReference>
<dbReference type="InterPro" id="IPR036249">
    <property type="entry name" value="Thioredoxin-like_sf"/>
</dbReference>
<gene>
    <name evidence="2" type="ORF">WJX74_002456</name>
</gene>
<evidence type="ECO:0000313" key="3">
    <source>
        <dbReference type="Proteomes" id="UP001438707"/>
    </source>
</evidence>
<organism evidence="2 3">
    <name type="scientific">Apatococcus lobatus</name>
    <dbReference type="NCBI Taxonomy" id="904363"/>
    <lineage>
        <taxon>Eukaryota</taxon>
        <taxon>Viridiplantae</taxon>
        <taxon>Chlorophyta</taxon>
        <taxon>core chlorophytes</taxon>
        <taxon>Trebouxiophyceae</taxon>
        <taxon>Chlorellales</taxon>
        <taxon>Chlorellaceae</taxon>
        <taxon>Apatococcus</taxon>
    </lineage>
</organism>
<dbReference type="PROSITE" id="PS51257">
    <property type="entry name" value="PROKAR_LIPOPROTEIN"/>
    <property type="match status" value="1"/>
</dbReference>
<dbReference type="PANTHER" id="PTHR43640">
    <property type="entry name" value="OS07G0260300 PROTEIN"/>
    <property type="match status" value="1"/>
</dbReference>
<keyword evidence="3" id="KW-1185">Reference proteome</keyword>
<comment type="caution">
    <text evidence="2">The sequence shown here is derived from an EMBL/GenBank/DDBJ whole genome shotgun (WGS) entry which is preliminary data.</text>
</comment>
<dbReference type="GO" id="GO:0016209">
    <property type="term" value="F:antioxidant activity"/>
    <property type="evidence" value="ECO:0007669"/>
    <property type="project" value="InterPro"/>
</dbReference>
<dbReference type="GO" id="GO:0016491">
    <property type="term" value="F:oxidoreductase activity"/>
    <property type="evidence" value="ECO:0007669"/>
    <property type="project" value="InterPro"/>
</dbReference>
<protein>
    <recommendedName>
        <fullName evidence="1">Thioredoxin domain-containing protein</fullName>
    </recommendedName>
</protein>
<dbReference type="CDD" id="cd02969">
    <property type="entry name" value="PRX_like1"/>
    <property type="match status" value="1"/>
</dbReference>
<sequence>MTILRVTALLPGVQSCPSCNRALHYRPLAGSDHQNFLRSAPRRSDRALTLQASQAAHQTVMVMTESSELEIGTPAPAFELLEPLTGDMVRLSRFENASATLVMFICNHCPFVKHLKAEIASVAKDFQPKNVAVIAISSNSVETHPQDGPDEMAKDATTQGYTFPYLYDADQAVAQAYKAMCTPEFYIFDQRQELAYHGRFDESRPKNDKPVTGADVRNALDSVLSGKKLSSKSIPSIGCNIKWHPGKEPSYFGVQ</sequence>
<dbReference type="InterPro" id="IPR000866">
    <property type="entry name" value="AhpC/TSA"/>
</dbReference>